<dbReference type="RefSeq" id="WP_248826217.1">
    <property type="nucleotide sequence ID" value="NZ_JALKFT010000026.1"/>
</dbReference>
<reference evidence="2 3" key="1">
    <citation type="submission" date="2022-04" db="EMBL/GenBank/DDBJ databases">
        <title>Genome diversity in the genus Frankia.</title>
        <authorList>
            <person name="Carlos-Shanley C."/>
            <person name="Hahn D."/>
        </authorList>
    </citation>
    <scope>NUCLEOTIDE SEQUENCE [LARGE SCALE GENOMIC DNA]</scope>
    <source>
        <strain evidence="2 3">Ag45/Mut15</strain>
    </source>
</reference>
<evidence type="ECO:0000256" key="1">
    <source>
        <dbReference type="SAM" id="MobiDB-lite"/>
    </source>
</evidence>
<evidence type="ECO:0000313" key="2">
    <source>
        <dbReference type="EMBL" id="MCK9878074.1"/>
    </source>
</evidence>
<accession>A0ABT0K2S1</accession>
<evidence type="ECO:0000313" key="3">
    <source>
        <dbReference type="Proteomes" id="UP001201873"/>
    </source>
</evidence>
<feature type="region of interest" description="Disordered" evidence="1">
    <location>
        <begin position="136"/>
        <end position="183"/>
    </location>
</feature>
<organism evidence="2 3">
    <name type="scientific">Frankia umida</name>
    <dbReference type="NCBI Taxonomy" id="573489"/>
    <lineage>
        <taxon>Bacteria</taxon>
        <taxon>Bacillati</taxon>
        <taxon>Actinomycetota</taxon>
        <taxon>Actinomycetes</taxon>
        <taxon>Frankiales</taxon>
        <taxon>Frankiaceae</taxon>
        <taxon>Frankia</taxon>
    </lineage>
</organism>
<dbReference type="Proteomes" id="UP001201873">
    <property type="component" value="Unassembled WGS sequence"/>
</dbReference>
<dbReference type="EMBL" id="JALKFT010000026">
    <property type="protein sequence ID" value="MCK9878074.1"/>
    <property type="molecule type" value="Genomic_DNA"/>
</dbReference>
<feature type="compositionally biased region" description="Gly residues" evidence="1">
    <location>
        <begin position="137"/>
        <end position="174"/>
    </location>
</feature>
<evidence type="ECO:0008006" key="4">
    <source>
        <dbReference type="Google" id="ProtNLM"/>
    </source>
</evidence>
<keyword evidence="3" id="KW-1185">Reference proteome</keyword>
<comment type="caution">
    <text evidence="2">The sequence shown here is derived from an EMBL/GenBank/DDBJ whole genome shotgun (WGS) entry which is preliminary data.</text>
</comment>
<sequence>MPLAIVLALAVGAGAVGVLVLSGSDKGPASAVRSYLADVRAARYDAAYGRLCATVRGTRSQREYSTIMRAFDGVRGTVASYAVRTVQTVHPSAAETVREVQVDVQRSGGSASRESYDVHKESGGYCLLTAGSPFSLGSGGGPPDTGGSGGSGGPGTGTDPFGGGGSGGGSGGQSDGDASVHAA</sequence>
<proteinExistence type="predicted"/>
<name>A0ABT0K2S1_9ACTN</name>
<gene>
    <name evidence="2" type="ORF">MXD59_20250</name>
</gene>
<protein>
    <recommendedName>
        <fullName evidence="4">Secreted protein</fullName>
    </recommendedName>
</protein>